<comment type="caution">
    <text evidence="2">The sequence shown here is derived from an EMBL/GenBank/DDBJ whole genome shotgun (WGS) entry which is preliminary data.</text>
</comment>
<evidence type="ECO:0000313" key="3">
    <source>
        <dbReference type="Proteomes" id="UP000566071"/>
    </source>
</evidence>
<dbReference type="Proteomes" id="UP000566071">
    <property type="component" value="Unassembled WGS sequence"/>
</dbReference>
<protein>
    <submittedName>
        <fullName evidence="2">Uncharacterized protein</fullName>
    </submittedName>
</protein>
<evidence type="ECO:0000256" key="1">
    <source>
        <dbReference type="SAM" id="Phobius"/>
    </source>
</evidence>
<proteinExistence type="predicted"/>
<dbReference type="RefSeq" id="WP_217452109.1">
    <property type="nucleotide sequence ID" value="NZ_JABFCR010000023.1"/>
</dbReference>
<keyword evidence="1" id="KW-0472">Membrane</keyword>
<gene>
    <name evidence="2" type="ORF">HK413_06445</name>
</gene>
<organism evidence="2 3">
    <name type="scientific">Mucilaginibacter humi</name>
    <dbReference type="NCBI Taxonomy" id="2732510"/>
    <lineage>
        <taxon>Bacteria</taxon>
        <taxon>Pseudomonadati</taxon>
        <taxon>Bacteroidota</taxon>
        <taxon>Sphingobacteriia</taxon>
        <taxon>Sphingobacteriales</taxon>
        <taxon>Sphingobacteriaceae</taxon>
        <taxon>Mucilaginibacter</taxon>
    </lineage>
</organism>
<feature type="transmembrane region" description="Helical" evidence="1">
    <location>
        <begin position="36"/>
        <end position="57"/>
    </location>
</feature>
<reference evidence="2 3" key="1">
    <citation type="submission" date="2020-05" db="EMBL/GenBank/DDBJ databases">
        <authorList>
            <person name="Khan S.A."/>
            <person name="Jeon C.O."/>
            <person name="Chun B.H."/>
        </authorList>
    </citation>
    <scope>NUCLEOTIDE SEQUENCE [LARGE SCALE GENOMIC DNA]</scope>
    <source>
        <strain evidence="2 3">S1162</strain>
    </source>
</reference>
<accession>A0ABX1W0X8</accession>
<keyword evidence="1" id="KW-1133">Transmembrane helix</keyword>
<keyword evidence="3" id="KW-1185">Reference proteome</keyword>
<name>A0ABX1W0X8_9SPHI</name>
<evidence type="ECO:0000313" key="2">
    <source>
        <dbReference type="EMBL" id="NNU33872.1"/>
    </source>
</evidence>
<feature type="transmembrane region" description="Helical" evidence="1">
    <location>
        <begin position="12"/>
        <end position="30"/>
    </location>
</feature>
<dbReference type="EMBL" id="JABFCR010000023">
    <property type="protein sequence ID" value="NNU33872.1"/>
    <property type="molecule type" value="Genomic_DNA"/>
</dbReference>
<keyword evidence="1" id="KW-0812">Transmembrane</keyword>
<sequence length="62" mass="6639">MQLIAQTKNLNLNFILAFIIAALAMVSLLTSGGSHWTQLFAIIIFAPASTLGGAMYLKRQSG</sequence>